<name>A0A2V3XX71_9FIRM</name>
<dbReference type="EMBL" id="QJKD01000015">
    <property type="protein sequence ID" value="PXX48930.1"/>
    <property type="molecule type" value="Genomic_DNA"/>
</dbReference>
<evidence type="ECO:0008006" key="4">
    <source>
        <dbReference type="Google" id="ProtNLM"/>
    </source>
</evidence>
<dbReference type="SUPFAM" id="SSF53335">
    <property type="entry name" value="S-adenosyl-L-methionine-dependent methyltransferases"/>
    <property type="match status" value="1"/>
</dbReference>
<evidence type="ECO:0000313" key="2">
    <source>
        <dbReference type="EMBL" id="PXX48930.1"/>
    </source>
</evidence>
<dbReference type="AlphaFoldDB" id="A0A2V3XX71"/>
<feature type="coiled-coil region" evidence="1">
    <location>
        <begin position="75"/>
        <end position="109"/>
    </location>
</feature>
<evidence type="ECO:0000313" key="3">
    <source>
        <dbReference type="Proteomes" id="UP000248057"/>
    </source>
</evidence>
<protein>
    <recommendedName>
        <fullName evidence="4">Methyltransferase family protein</fullName>
    </recommendedName>
</protein>
<dbReference type="RefSeq" id="WP_110325077.1">
    <property type="nucleotide sequence ID" value="NZ_QJKD01000015.1"/>
</dbReference>
<accession>A0A2V3XX71</accession>
<dbReference type="Proteomes" id="UP000248057">
    <property type="component" value="Unassembled WGS sequence"/>
</dbReference>
<keyword evidence="3" id="KW-1185">Reference proteome</keyword>
<dbReference type="InterPro" id="IPR029063">
    <property type="entry name" value="SAM-dependent_MTases_sf"/>
</dbReference>
<dbReference type="Gene3D" id="3.40.50.150">
    <property type="entry name" value="Vaccinia Virus protein VP39"/>
    <property type="match status" value="1"/>
</dbReference>
<sequence>MNTKSKAILSKIWPFSTLLTELDKVSCELENEQIINSKLAIQLKTKTEQYNDVLTSLRNQEESYAEKRKMLFNELNFIRSELESKIVEIENLQIENCNIKKNIDQLNNQLAIKLINSSYTNSAEFWEKHYENNGNSGTGSYNALAQFKADFINHWLNIHSVESVIEFGCGDGNQLSLINYKNYTGIDVAPIVIERNKEKFKEDKSKKFYDRYPKYNYMTRKYQLSLSLDVIFHLLEDSLFEEYMRDLFESSDQYVIIYSSNHEEYTRWPEYRHRKFMKYIQDNIIGFSLIGFVPNKYPHIIGEEETTTESDFYIFEKVGENPNNNTFEYFGY</sequence>
<dbReference type="GeneID" id="86063938"/>
<organism evidence="2 3">
    <name type="scientific">Hungatella effluvii</name>
    <dbReference type="NCBI Taxonomy" id="1096246"/>
    <lineage>
        <taxon>Bacteria</taxon>
        <taxon>Bacillati</taxon>
        <taxon>Bacillota</taxon>
        <taxon>Clostridia</taxon>
        <taxon>Lachnospirales</taxon>
        <taxon>Lachnospiraceae</taxon>
        <taxon>Hungatella</taxon>
    </lineage>
</organism>
<keyword evidence="1" id="KW-0175">Coiled coil</keyword>
<evidence type="ECO:0000256" key="1">
    <source>
        <dbReference type="SAM" id="Coils"/>
    </source>
</evidence>
<comment type="caution">
    <text evidence="2">The sequence shown here is derived from an EMBL/GenBank/DDBJ whole genome shotgun (WGS) entry which is preliminary data.</text>
</comment>
<gene>
    <name evidence="2" type="ORF">DFR60_115104</name>
</gene>
<reference evidence="2 3" key="1">
    <citation type="submission" date="2018-05" db="EMBL/GenBank/DDBJ databases">
        <title>Genomic Encyclopedia of Type Strains, Phase IV (KMG-IV): sequencing the most valuable type-strain genomes for metagenomic binning, comparative biology and taxonomic classification.</title>
        <authorList>
            <person name="Goeker M."/>
        </authorList>
    </citation>
    <scope>NUCLEOTIDE SEQUENCE [LARGE SCALE GENOMIC DNA]</scope>
    <source>
        <strain evidence="2 3">DSM 24995</strain>
    </source>
</reference>
<proteinExistence type="predicted"/>